<proteinExistence type="predicted"/>
<protein>
    <submittedName>
        <fullName evidence="3">Uncharacterized protein</fullName>
    </submittedName>
</protein>
<evidence type="ECO:0000313" key="3">
    <source>
        <dbReference type="EMBL" id="CDJ56297.1"/>
    </source>
</evidence>
<name>U6LWF4_EIMMA</name>
<evidence type="ECO:0000256" key="2">
    <source>
        <dbReference type="SAM" id="MobiDB-lite"/>
    </source>
</evidence>
<keyword evidence="4" id="KW-1185">Reference proteome</keyword>
<feature type="region of interest" description="Disordered" evidence="2">
    <location>
        <begin position="1"/>
        <end position="25"/>
    </location>
</feature>
<dbReference type="GeneID" id="25339169"/>
<evidence type="ECO:0000256" key="1">
    <source>
        <dbReference type="SAM" id="Coils"/>
    </source>
</evidence>
<dbReference type="Proteomes" id="UP000030763">
    <property type="component" value="Unassembled WGS sequence"/>
</dbReference>
<dbReference type="EMBL" id="HG718868">
    <property type="protein sequence ID" value="CDJ56297.1"/>
    <property type="molecule type" value="Genomic_DNA"/>
</dbReference>
<reference evidence="3" key="1">
    <citation type="submission" date="2013-10" db="EMBL/GenBank/DDBJ databases">
        <title>Genomic analysis of the causative agents of coccidiosis in chickens.</title>
        <authorList>
            <person name="Reid A.J."/>
            <person name="Blake D."/>
            <person name="Billington K."/>
            <person name="Browne H."/>
            <person name="Dunn M."/>
            <person name="Hung S."/>
            <person name="Kawahara F."/>
            <person name="Miranda-Saavedra D."/>
            <person name="Mourier T."/>
            <person name="Nagra H."/>
            <person name="Otto T.D."/>
            <person name="Rawlings N."/>
            <person name="Sanchez A."/>
            <person name="Sanders M."/>
            <person name="Subramaniam C."/>
            <person name="Tay Y."/>
            <person name="Dear P."/>
            <person name="Doerig C."/>
            <person name="Gruber A."/>
            <person name="Parkinson J."/>
            <person name="Shirley M."/>
            <person name="Wan K.L."/>
            <person name="Berriman M."/>
            <person name="Tomley F."/>
            <person name="Pain A."/>
        </authorList>
    </citation>
    <scope>NUCLEOTIDE SEQUENCE [LARGE SCALE GENOMIC DNA]</scope>
    <source>
        <strain evidence="3">Weybridge</strain>
    </source>
</reference>
<organism evidence="3 4">
    <name type="scientific">Eimeria maxima</name>
    <name type="common">Coccidian parasite</name>
    <dbReference type="NCBI Taxonomy" id="5804"/>
    <lineage>
        <taxon>Eukaryota</taxon>
        <taxon>Sar</taxon>
        <taxon>Alveolata</taxon>
        <taxon>Apicomplexa</taxon>
        <taxon>Conoidasida</taxon>
        <taxon>Coccidia</taxon>
        <taxon>Eucoccidiorida</taxon>
        <taxon>Eimeriorina</taxon>
        <taxon>Eimeriidae</taxon>
        <taxon>Eimeria</taxon>
    </lineage>
</organism>
<keyword evidence="1" id="KW-0175">Coiled coil</keyword>
<gene>
    <name evidence="3" type="ORF">EMWEY_00051830</name>
</gene>
<sequence length="74" mass="8477">MDFSYLVKRERRSDGAGSSGGEAGQMALIKEEDDRLNTELLQLQDEAINLQQKGTQMQLEYEEVQSQVIRELCR</sequence>
<dbReference type="RefSeq" id="XP_013332947.1">
    <property type="nucleotide sequence ID" value="XM_013477493.1"/>
</dbReference>
<dbReference type="VEuPathDB" id="ToxoDB:EMWEY_00051830"/>
<accession>U6LWF4</accession>
<reference evidence="3" key="2">
    <citation type="submission" date="2013-10" db="EMBL/GenBank/DDBJ databases">
        <authorList>
            <person name="Aslett M."/>
        </authorList>
    </citation>
    <scope>NUCLEOTIDE SEQUENCE [LARGE SCALE GENOMIC DNA]</scope>
    <source>
        <strain evidence="3">Weybridge</strain>
    </source>
</reference>
<feature type="coiled-coil region" evidence="1">
    <location>
        <begin position="26"/>
        <end position="60"/>
    </location>
</feature>
<evidence type="ECO:0000313" key="4">
    <source>
        <dbReference type="Proteomes" id="UP000030763"/>
    </source>
</evidence>
<dbReference type="AlphaFoldDB" id="U6LWF4"/>